<keyword evidence="3 9" id="KW-0639">Primosome</keyword>
<keyword evidence="5" id="KW-0548">Nucleotidyltransferase</keyword>
<evidence type="ECO:0000256" key="5">
    <source>
        <dbReference type="ARBA" id="ARBA00022695"/>
    </source>
</evidence>
<evidence type="ECO:0000256" key="1">
    <source>
        <dbReference type="ARBA" id="ARBA00009762"/>
    </source>
</evidence>
<evidence type="ECO:0000256" key="8">
    <source>
        <dbReference type="ARBA" id="ARBA00023163"/>
    </source>
</evidence>
<comment type="caution">
    <text evidence="11">The sequence shown here is derived from an EMBL/GenBank/DDBJ whole genome shotgun (WGS) entry which is preliminary data.</text>
</comment>
<dbReference type="PANTHER" id="PTHR10536">
    <property type="entry name" value="DNA PRIMASE SMALL SUBUNIT"/>
    <property type="match status" value="1"/>
</dbReference>
<dbReference type="SUPFAM" id="SSF56747">
    <property type="entry name" value="Prim-pol domain"/>
    <property type="match status" value="1"/>
</dbReference>
<dbReference type="Proteomes" id="UP001148838">
    <property type="component" value="Unassembled WGS sequence"/>
</dbReference>
<keyword evidence="6 9" id="KW-0235">DNA replication</keyword>
<keyword evidence="8" id="KW-0804">Transcription</keyword>
<evidence type="ECO:0000256" key="4">
    <source>
        <dbReference type="ARBA" id="ARBA00022679"/>
    </source>
</evidence>
<feature type="compositionally biased region" description="Basic and acidic residues" evidence="10">
    <location>
        <begin position="409"/>
        <end position="420"/>
    </location>
</feature>
<gene>
    <name evidence="11" type="ORF">ANN_17390</name>
</gene>
<reference evidence="11 12" key="1">
    <citation type="journal article" date="2022" name="Allergy">
        <title>Genome assembly and annotation of Periplaneta americana reveal a comprehensive cockroach allergen profile.</title>
        <authorList>
            <person name="Wang L."/>
            <person name="Xiong Q."/>
            <person name="Saelim N."/>
            <person name="Wang L."/>
            <person name="Nong W."/>
            <person name="Wan A.T."/>
            <person name="Shi M."/>
            <person name="Liu X."/>
            <person name="Cao Q."/>
            <person name="Hui J.H.L."/>
            <person name="Sookrung N."/>
            <person name="Leung T.F."/>
            <person name="Tungtrongchitr A."/>
            <person name="Tsui S.K.W."/>
        </authorList>
    </citation>
    <scope>NUCLEOTIDE SEQUENCE [LARGE SCALE GENOMIC DNA]</scope>
    <source>
        <strain evidence="11">PWHHKU_190912</strain>
    </source>
</reference>
<evidence type="ECO:0000256" key="9">
    <source>
        <dbReference type="RuleBase" id="RU003514"/>
    </source>
</evidence>
<evidence type="ECO:0000256" key="2">
    <source>
        <dbReference type="ARBA" id="ARBA00022478"/>
    </source>
</evidence>
<dbReference type="Pfam" id="PF01896">
    <property type="entry name" value="DNA_primase_S"/>
    <property type="match status" value="1"/>
</dbReference>
<dbReference type="EMBL" id="JAJSOF020000021">
    <property type="protein sequence ID" value="KAJ4437255.1"/>
    <property type="molecule type" value="Genomic_DNA"/>
</dbReference>
<dbReference type="Gene3D" id="3.90.920.10">
    <property type="entry name" value="DNA primase, PRIM domain"/>
    <property type="match status" value="1"/>
</dbReference>
<proteinExistence type="inferred from homology"/>
<sequence length="430" mass="49943">MDNTACDEFNPDSLPDLLPLYYKRLFPYGPYYRWLSYGNVENNFDHREFSFTLADDIYIRFQSFANQEEMENEIRKRSPYKIDIGAIYSHRPKEHRTLPSFHPLEKELVFDIDMTDYDEVRSCCSGADICVKCWRFMAIACKVLDTALREDFGFEHLLWVFSGRRGVHCWVCDETARTLDVGARSVVAEYLQLITGGENQSKKVVLSGDKLHTSVKRAADIIEKQFISMCVEEQDILGTTEAMQKFLSLVPDEPLRQELEKELKKYSTSNKRWDVVVAYVKDLRAKGQLKRRRQFLLEEIMLQYAYPRLDINVTKGLNHLLKSPFCIHPKTGKVCIPFNPRAADKFNPTTVPTITKLIEEVSEFDAKTKEISTDETKRVKDYKKTSMLKGVVIFEEFLRKLEQTWKGKRLEASGKSDNETKSSLIHVKTC</sequence>
<keyword evidence="4 9" id="KW-0808">Transferase</keyword>
<accession>A0ABQ8SU39</accession>
<evidence type="ECO:0000313" key="12">
    <source>
        <dbReference type="Proteomes" id="UP001148838"/>
    </source>
</evidence>
<feature type="region of interest" description="Disordered" evidence="10">
    <location>
        <begin position="409"/>
        <end position="430"/>
    </location>
</feature>
<evidence type="ECO:0000313" key="11">
    <source>
        <dbReference type="EMBL" id="KAJ4437255.1"/>
    </source>
</evidence>
<evidence type="ECO:0000256" key="7">
    <source>
        <dbReference type="ARBA" id="ARBA00022723"/>
    </source>
</evidence>
<evidence type="ECO:0000256" key="3">
    <source>
        <dbReference type="ARBA" id="ARBA00022515"/>
    </source>
</evidence>
<comment type="similarity">
    <text evidence="1 9">Belongs to the eukaryotic-type primase small subunit family.</text>
</comment>
<evidence type="ECO:0000256" key="10">
    <source>
        <dbReference type="SAM" id="MobiDB-lite"/>
    </source>
</evidence>
<organism evidence="11 12">
    <name type="scientific">Periplaneta americana</name>
    <name type="common">American cockroach</name>
    <name type="synonym">Blatta americana</name>
    <dbReference type="NCBI Taxonomy" id="6978"/>
    <lineage>
        <taxon>Eukaryota</taxon>
        <taxon>Metazoa</taxon>
        <taxon>Ecdysozoa</taxon>
        <taxon>Arthropoda</taxon>
        <taxon>Hexapoda</taxon>
        <taxon>Insecta</taxon>
        <taxon>Pterygota</taxon>
        <taxon>Neoptera</taxon>
        <taxon>Polyneoptera</taxon>
        <taxon>Dictyoptera</taxon>
        <taxon>Blattodea</taxon>
        <taxon>Blattoidea</taxon>
        <taxon>Blattidae</taxon>
        <taxon>Blattinae</taxon>
        <taxon>Periplaneta</taxon>
    </lineage>
</organism>
<dbReference type="CDD" id="cd04860">
    <property type="entry name" value="AE_Prim_S"/>
    <property type="match status" value="1"/>
</dbReference>
<evidence type="ECO:0000256" key="6">
    <source>
        <dbReference type="ARBA" id="ARBA00022705"/>
    </source>
</evidence>
<dbReference type="InterPro" id="IPR014052">
    <property type="entry name" value="DNA_primase_ssu_euk/arc"/>
</dbReference>
<keyword evidence="12" id="KW-1185">Reference proteome</keyword>
<protein>
    <recommendedName>
        <fullName evidence="9">DNA primase</fullName>
        <ecNumber evidence="9">2.7.7.-</ecNumber>
    </recommendedName>
</protein>
<name>A0ABQ8SU39_PERAM</name>
<dbReference type="EC" id="2.7.7.-" evidence="9"/>
<keyword evidence="2 9" id="KW-0240">DNA-directed RNA polymerase</keyword>
<keyword evidence="7" id="KW-0479">Metal-binding</keyword>
<dbReference type="NCBIfam" id="TIGR00335">
    <property type="entry name" value="primase_sml"/>
    <property type="match status" value="1"/>
</dbReference>
<dbReference type="InterPro" id="IPR002755">
    <property type="entry name" value="DNA_primase_S"/>
</dbReference>